<evidence type="ECO:0000313" key="2">
    <source>
        <dbReference type="Proteomes" id="UP000660729"/>
    </source>
</evidence>
<dbReference type="AlphaFoldDB" id="A0A8H6VAU7"/>
<gene>
    <name evidence="1" type="ORF">HII31_13275</name>
</gene>
<dbReference type="PANTHER" id="PTHR42085:SF1">
    <property type="entry name" value="F-BOX DOMAIN-CONTAINING PROTEIN"/>
    <property type="match status" value="1"/>
</dbReference>
<proteinExistence type="predicted"/>
<dbReference type="PANTHER" id="PTHR42085">
    <property type="entry name" value="F-BOX DOMAIN-CONTAINING PROTEIN"/>
    <property type="match status" value="1"/>
</dbReference>
<evidence type="ECO:0000313" key="1">
    <source>
        <dbReference type="EMBL" id="KAF7185428.1"/>
    </source>
</evidence>
<dbReference type="EMBL" id="JABCIY010000337">
    <property type="protein sequence ID" value="KAF7185428.1"/>
    <property type="molecule type" value="Genomic_DNA"/>
</dbReference>
<sequence>MHTTKSPANPNACLLSIPAEMRNRIYRLVLLEYATNPKINDGGFGRVQFLPHGPHPQEPSLLQTCTQIRKEASSIYYMENRFVFEARDCDITLAMDWFSSSKLRRQSDISLALSGNPNWKNLITWLQAAFKNKIGFMASEPSWSRTPSDNAMCWQVPHAMRLVKMLKVEQQMSWAQVEAMLEVVHDLMVSLDPKWA</sequence>
<accession>A0A8H6VAU7</accession>
<organism evidence="1 2">
    <name type="scientific">Pseudocercospora fuligena</name>
    <dbReference type="NCBI Taxonomy" id="685502"/>
    <lineage>
        <taxon>Eukaryota</taxon>
        <taxon>Fungi</taxon>
        <taxon>Dikarya</taxon>
        <taxon>Ascomycota</taxon>
        <taxon>Pezizomycotina</taxon>
        <taxon>Dothideomycetes</taxon>
        <taxon>Dothideomycetidae</taxon>
        <taxon>Mycosphaerellales</taxon>
        <taxon>Mycosphaerellaceae</taxon>
        <taxon>Pseudocercospora</taxon>
    </lineage>
</organism>
<reference evidence="1" key="1">
    <citation type="submission" date="2020-04" db="EMBL/GenBank/DDBJ databases">
        <title>Draft genome resource of the tomato pathogen Pseudocercospora fuligena.</title>
        <authorList>
            <person name="Zaccaron A."/>
        </authorList>
    </citation>
    <scope>NUCLEOTIDE SEQUENCE</scope>
    <source>
        <strain evidence="1">PF001</strain>
    </source>
</reference>
<dbReference type="OrthoDB" id="3934270at2759"/>
<protein>
    <submittedName>
        <fullName evidence="1">Uncharacterized protein</fullName>
    </submittedName>
</protein>
<name>A0A8H6VAU7_9PEZI</name>
<dbReference type="InterPro" id="IPR038883">
    <property type="entry name" value="AN11006-like"/>
</dbReference>
<comment type="caution">
    <text evidence="1">The sequence shown here is derived from an EMBL/GenBank/DDBJ whole genome shotgun (WGS) entry which is preliminary data.</text>
</comment>
<keyword evidence="2" id="KW-1185">Reference proteome</keyword>
<dbReference type="Proteomes" id="UP000660729">
    <property type="component" value="Unassembled WGS sequence"/>
</dbReference>